<gene>
    <name evidence="2" type="ORF">E2C01_021680</name>
</gene>
<keyword evidence="3" id="KW-1185">Reference proteome</keyword>
<feature type="transmembrane region" description="Helical" evidence="1">
    <location>
        <begin position="37"/>
        <end position="56"/>
    </location>
</feature>
<accession>A0A5B7E6S9</accession>
<keyword evidence="1" id="KW-0812">Transmembrane</keyword>
<sequence>MAASVPHGGRGGTAPRAPRLATLARLAFIDSRLQAQLTQVLFCAFMLRFLLSVFLLNDYDMSDDLAKTNF</sequence>
<keyword evidence="1" id="KW-1133">Transmembrane helix</keyword>
<dbReference type="AlphaFoldDB" id="A0A5B7E6S9"/>
<dbReference type="EMBL" id="VSRR010001919">
    <property type="protein sequence ID" value="MPC28474.1"/>
    <property type="molecule type" value="Genomic_DNA"/>
</dbReference>
<name>A0A5B7E6S9_PORTR</name>
<evidence type="ECO:0000256" key="1">
    <source>
        <dbReference type="SAM" id="Phobius"/>
    </source>
</evidence>
<proteinExistence type="predicted"/>
<reference evidence="2 3" key="1">
    <citation type="submission" date="2019-05" db="EMBL/GenBank/DDBJ databases">
        <title>Another draft genome of Portunus trituberculatus and its Hox gene families provides insights of decapod evolution.</title>
        <authorList>
            <person name="Jeong J.-H."/>
            <person name="Song I."/>
            <person name="Kim S."/>
            <person name="Choi T."/>
            <person name="Kim D."/>
            <person name="Ryu S."/>
            <person name="Kim W."/>
        </authorList>
    </citation>
    <scope>NUCLEOTIDE SEQUENCE [LARGE SCALE GENOMIC DNA]</scope>
    <source>
        <tissue evidence="2">Muscle</tissue>
    </source>
</reference>
<comment type="caution">
    <text evidence="2">The sequence shown here is derived from an EMBL/GenBank/DDBJ whole genome shotgun (WGS) entry which is preliminary data.</text>
</comment>
<evidence type="ECO:0000313" key="2">
    <source>
        <dbReference type="EMBL" id="MPC28474.1"/>
    </source>
</evidence>
<dbReference type="Proteomes" id="UP000324222">
    <property type="component" value="Unassembled WGS sequence"/>
</dbReference>
<protein>
    <submittedName>
        <fullName evidence="2">Uncharacterized protein</fullName>
    </submittedName>
</protein>
<evidence type="ECO:0000313" key="3">
    <source>
        <dbReference type="Proteomes" id="UP000324222"/>
    </source>
</evidence>
<organism evidence="2 3">
    <name type="scientific">Portunus trituberculatus</name>
    <name type="common">Swimming crab</name>
    <name type="synonym">Neptunus trituberculatus</name>
    <dbReference type="NCBI Taxonomy" id="210409"/>
    <lineage>
        <taxon>Eukaryota</taxon>
        <taxon>Metazoa</taxon>
        <taxon>Ecdysozoa</taxon>
        <taxon>Arthropoda</taxon>
        <taxon>Crustacea</taxon>
        <taxon>Multicrustacea</taxon>
        <taxon>Malacostraca</taxon>
        <taxon>Eumalacostraca</taxon>
        <taxon>Eucarida</taxon>
        <taxon>Decapoda</taxon>
        <taxon>Pleocyemata</taxon>
        <taxon>Brachyura</taxon>
        <taxon>Eubrachyura</taxon>
        <taxon>Portunoidea</taxon>
        <taxon>Portunidae</taxon>
        <taxon>Portuninae</taxon>
        <taxon>Portunus</taxon>
    </lineage>
</organism>
<keyword evidence="1" id="KW-0472">Membrane</keyword>